<evidence type="ECO:0000256" key="6">
    <source>
        <dbReference type="SAM" id="Phobius"/>
    </source>
</evidence>
<dbReference type="Pfam" id="PF01490">
    <property type="entry name" value="Aa_trans"/>
    <property type="match status" value="1"/>
</dbReference>
<name>A0A836K794_LEIEN</name>
<feature type="transmembrane region" description="Helical" evidence="6">
    <location>
        <begin position="428"/>
        <end position="450"/>
    </location>
</feature>
<dbReference type="PANTHER" id="PTHR22950">
    <property type="entry name" value="AMINO ACID TRANSPORTER"/>
    <property type="match status" value="1"/>
</dbReference>
<evidence type="ECO:0000256" key="1">
    <source>
        <dbReference type="ARBA" id="ARBA00004141"/>
    </source>
</evidence>
<feature type="transmembrane region" description="Helical" evidence="6">
    <location>
        <begin position="476"/>
        <end position="495"/>
    </location>
</feature>
<feature type="transmembrane region" description="Helical" evidence="6">
    <location>
        <begin position="688"/>
        <end position="713"/>
    </location>
</feature>
<feature type="transmembrane region" description="Helical" evidence="6">
    <location>
        <begin position="348"/>
        <end position="365"/>
    </location>
</feature>
<reference evidence="8 9" key="1">
    <citation type="submission" date="2021-02" db="EMBL/GenBank/DDBJ databases">
        <title>Leishmania (Mundinia) enrietti genome sequencing and assembly.</title>
        <authorList>
            <person name="Almutairi H."/>
            <person name="Gatherer D."/>
        </authorList>
    </citation>
    <scope>NUCLEOTIDE SEQUENCE [LARGE SCALE GENOMIC DNA]</scope>
    <source>
        <strain evidence="8">CUR178</strain>
    </source>
</reference>
<dbReference type="Proteomes" id="UP000674179">
    <property type="component" value="Chromosome 36"/>
</dbReference>
<feature type="compositionally biased region" description="Polar residues" evidence="5">
    <location>
        <begin position="164"/>
        <end position="173"/>
    </location>
</feature>
<evidence type="ECO:0000256" key="5">
    <source>
        <dbReference type="SAM" id="MobiDB-lite"/>
    </source>
</evidence>
<dbReference type="GO" id="GO:0015179">
    <property type="term" value="F:L-amino acid transmembrane transporter activity"/>
    <property type="evidence" value="ECO:0007669"/>
    <property type="project" value="TreeGrafter"/>
</dbReference>
<dbReference type="InterPro" id="IPR013057">
    <property type="entry name" value="AA_transpt_TM"/>
</dbReference>
<dbReference type="GeneID" id="94167775"/>
<keyword evidence="4 6" id="KW-0472">Membrane</keyword>
<dbReference type="OrthoDB" id="438545at2759"/>
<dbReference type="RefSeq" id="XP_067688368.1">
    <property type="nucleotide sequence ID" value="XM_067832265.1"/>
</dbReference>
<evidence type="ECO:0000256" key="3">
    <source>
        <dbReference type="ARBA" id="ARBA00022989"/>
    </source>
</evidence>
<evidence type="ECO:0000313" key="8">
    <source>
        <dbReference type="EMBL" id="KAG5465769.1"/>
    </source>
</evidence>
<feature type="transmembrane region" description="Helical" evidence="6">
    <location>
        <begin position="73"/>
        <end position="100"/>
    </location>
</feature>
<sequence length="785" mass="84698">MWPYSTVRGSLRVSDVRASQRRSFAGRISHHIASRLLLAGPPVELRSGTVTGTIINTLCSVIGAGVLSMPLALYFSSIIVGLTILLVLSSFAAFSVYCLVVGCDATGRYSLTEVMAFALYPPQLWEEYLHTHRGRKEAARAEDAQRLAGPSQMAANALPEMQRSGRNSASNVASPEHTEVGTTSAGTTQQRGLGEGVIGEEEGADISQYRHHHSLHRSLSRAHDGQSHTEAAGTDGHIDCDPNASFLAPSTSIYAELRDAYAREEWRRRRYRRVITTVMELIVFCSNYGALVIYSKVIADSMPPVIACVTHTEGVLVSKYFWLLSGGLVFFVLSCARNMEELKWSSLLGFLTILYIVLLIAFRYHTQQRYDYPHVDPGRYGEVRWLRFSVGVLQTISTFALALSYHYNVPYFYKELQNRRPYCMMQSVSVAFPIIIACYAVTGVFGYLTFGDQVAAPKAGGNIVSNYPRGDLFMNIGRLGLFAHFACVYPVLSICTRRGLHRLAMIGLTWSDQSALMKEAARVSGAQLTQAERGTEVSTVVSASSSPQLASTHGGGRASGDVGGVHALGETSPLLQSGGSRTLGYEVFAKSSSHHLAGFQRHSDAELLSANATLEAIACSSRSACASTSVAGQVCASQLEPEEHGTVDVDRDVGSPDQTTMFAIVAEAAFLVCTTVLIAATVTGIDFVIHLTGTLFSVFIVMVAPGMIGWCVFSPSGPFGSASAAAAAFEGSSRNLSDSAAVGVSSRFRWIRVKRLMCLMNGVVGLFVTGIGISMLVYDTIYGKG</sequence>
<evidence type="ECO:0000256" key="2">
    <source>
        <dbReference type="ARBA" id="ARBA00022692"/>
    </source>
</evidence>
<evidence type="ECO:0000256" key="4">
    <source>
        <dbReference type="ARBA" id="ARBA00023136"/>
    </source>
</evidence>
<keyword evidence="3 6" id="KW-1133">Transmembrane helix</keyword>
<organism evidence="8 9">
    <name type="scientific">Leishmania enriettii</name>
    <dbReference type="NCBI Taxonomy" id="5663"/>
    <lineage>
        <taxon>Eukaryota</taxon>
        <taxon>Discoba</taxon>
        <taxon>Euglenozoa</taxon>
        <taxon>Kinetoplastea</taxon>
        <taxon>Metakinetoplastina</taxon>
        <taxon>Trypanosomatida</taxon>
        <taxon>Trypanosomatidae</taxon>
        <taxon>Leishmaniinae</taxon>
        <taxon>Leishmania</taxon>
    </lineage>
</organism>
<dbReference type="PANTHER" id="PTHR22950:SF682">
    <property type="entry name" value="TRANSMEMBRANE AMINO ACID TRANSPORTER FAMILY PROTEIN"/>
    <property type="match status" value="1"/>
</dbReference>
<protein>
    <recommendedName>
        <fullName evidence="7">Amino acid transporter transmembrane domain-containing protein</fullName>
    </recommendedName>
</protein>
<feature type="region of interest" description="Disordered" evidence="5">
    <location>
        <begin position="210"/>
        <end position="235"/>
    </location>
</feature>
<accession>A0A836K794</accession>
<feature type="compositionally biased region" description="Basic residues" evidence="5">
    <location>
        <begin position="210"/>
        <end position="220"/>
    </location>
</feature>
<gene>
    <name evidence="8" type="ORF">CUR178_00482</name>
</gene>
<feature type="transmembrane region" description="Helical" evidence="6">
    <location>
        <begin position="661"/>
        <end position="682"/>
    </location>
</feature>
<comment type="subcellular location">
    <subcellularLocation>
        <location evidence="1">Membrane</location>
        <topology evidence="1">Multi-pass membrane protein</topology>
    </subcellularLocation>
</comment>
<dbReference type="KEGG" id="lenr:94167775"/>
<feature type="domain" description="Amino acid transporter transmembrane" evidence="7">
    <location>
        <begin position="277"/>
        <end position="492"/>
    </location>
</feature>
<dbReference type="AlphaFoldDB" id="A0A836K794"/>
<comment type="caution">
    <text evidence="8">The sequence shown here is derived from an EMBL/GenBank/DDBJ whole genome shotgun (WGS) entry which is preliminary data.</text>
</comment>
<dbReference type="EMBL" id="JAFHKP010000036">
    <property type="protein sequence ID" value="KAG5465769.1"/>
    <property type="molecule type" value="Genomic_DNA"/>
</dbReference>
<dbReference type="GO" id="GO:0016020">
    <property type="term" value="C:membrane"/>
    <property type="evidence" value="ECO:0007669"/>
    <property type="project" value="UniProtKB-SubCell"/>
</dbReference>
<feature type="region of interest" description="Disordered" evidence="5">
    <location>
        <begin position="162"/>
        <end position="193"/>
    </location>
</feature>
<feature type="transmembrane region" description="Helical" evidence="6">
    <location>
        <begin position="756"/>
        <end position="778"/>
    </location>
</feature>
<keyword evidence="9" id="KW-1185">Reference proteome</keyword>
<feature type="transmembrane region" description="Helical" evidence="6">
    <location>
        <begin position="385"/>
        <end position="407"/>
    </location>
</feature>
<feature type="transmembrane region" description="Helical" evidence="6">
    <location>
        <begin position="320"/>
        <end position="336"/>
    </location>
</feature>
<proteinExistence type="predicted"/>
<keyword evidence="2 6" id="KW-0812">Transmembrane</keyword>
<feature type="compositionally biased region" description="Polar residues" evidence="5">
    <location>
        <begin position="180"/>
        <end position="191"/>
    </location>
</feature>
<evidence type="ECO:0000259" key="7">
    <source>
        <dbReference type="Pfam" id="PF01490"/>
    </source>
</evidence>
<feature type="transmembrane region" description="Helical" evidence="6">
    <location>
        <begin position="274"/>
        <end position="294"/>
    </location>
</feature>
<evidence type="ECO:0000313" key="9">
    <source>
        <dbReference type="Proteomes" id="UP000674179"/>
    </source>
</evidence>